<organism evidence="2">
    <name type="scientific">freshwater metagenome</name>
    <dbReference type="NCBI Taxonomy" id="449393"/>
    <lineage>
        <taxon>unclassified sequences</taxon>
        <taxon>metagenomes</taxon>
        <taxon>ecological metagenomes</taxon>
    </lineage>
</organism>
<evidence type="ECO:0000259" key="1">
    <source>
        <dbReference type="Pfam" id="PF13407"/>
    </source>
</evidence>
<dbReference type="PROSITE" id="PS51257">
    <property type="entry name" value="PROKAR_LIPOPROTEIN"/>
    <property type="match status" value="1"/>
</dbReference>
<dbReference type="AlphaFoldDB" id="A0A6J7PXQ6"/>
<gene>
    <name evidence="2" type="ORF">UFOPK4061_00793</name>
</gene>
<evidence type="ECO:0000313" key="2">
    <source>
        <dbReference type="EMBL" id="CAB5009405.1"/>
    </source>
</evidence>
<name>A0A6J7PXQ6_9ZZZZ</name>
<reference evidence="2" key="1">
    <citation type="submission" date="2020-05" db="EMBL/GenBank/DDBJ databases">
        <authorList>
            <person name="Chiriac C."/>
            <person name="Salcher M."/>
            <person name="Ghai R."/>
            <person name="Kavagutti S V."/>
        </authorList>
    </citation>
    <scope>NUCLEOTIDE SEQUENCE</scope>
</reference>
<protein>
    <submittedName>
        <fullName evidence="2">Unannotated protein</fullName>
    </submittedName>
</protein>
<feature type="domain" description="Periplasmic binding protein" evidence="1">
    <location>
        <begin position="89"/>
        <end position="334"/>
    </location>
</feature>
<dbReference type="InterPro" id="IPR028082">
    <property type="entry name" value="Peripla_BP_I"/>
</dbReference>
<dbReference type="Pfam" id="PF13407">
    <property type="entry name" value="Peripla_BP_4"/>
    <property type="match status" value="1"/>
</dbReference>
<sequence>MRKPLLALALAASASLLLASCAMPADDPNFGKPSSGASGAAGGGTADEMVAAATAAPTSIGVDAPLAAAPTPGAVIIGLSDGTESSTLLNASMSAAAEALGWTFEVIEGADTIEGATAAFDEAVAKAPAGIHINGAFVDYLTDGLAAATAAGIPVVCTECMVDPLDALKDTSIVGRTEVEDWGRLMGAFVQMNNANQDAVIEMVALGTPAPTQFDQGLQAAMMDYCEPCSTNENFLDPLDPTMLPLDVATLALQLNPTATWLSYAPGSLSVDAQEAITAAAMPDAAVKVIGMGASPVNLAALQDGTAAAFTGYPIPLVGWRVIDQLARIIGGEEPVIAPLPTQLLTAESVASAAVDADGNYIAVADFEAQFKALWGVK</sequence>
<dbReference type="SUPFAM" id="SSF53822">
    <property type="entry name" value="Periplasmic binding protein-like I"/>
    <property type="match status" value="1"/>
</dbReference>
<dbReference type="EMBL" id="CAFBPD010000125">
    <property type="protein sequence ID" value="CAB5009405.1"/>
    <property type="molecule type" value="Genomic_DNA"/>
</dbReference>
<proteinExistence type="predicted"/>
<accession>A0A6J7PXQ6</accession>
<dbReference type="InterPro" id="IPR025997">
    <property type="entry name" value="SBP_2_dom"/>
</dbReference>
<dbReference type="Gene3D" id="3.40.50.2300">
    <property type="match status" value="2"/>
</dbReference>